<dbReference type="RefSeq" id="WP_008524071.1">
    <property type="nucleotide sequence ID" value="NC_021921.1"/>
</dbReference>
<feature type="transmembrane region" description="Helical" evidence="1">
    <location>
        <begin position="103"/>
        <end position="127"/>
    </location>
</feature>
<reference evidence="2 5" key="3">
    <citation type="journal article" date="2014" name="Environ. Microbiol.">
        <title>Halorhabdus tiamatea: proteogenomics and glycosidase activity measurements identify the first cultivated euryarchaeon from a deep-sea anoxic brine lake as potential polysaccharide degrader.</title>
        <authorList>
            <person name="Werner J."/>
            <person name="Ferrer M."/>
            <person name="Michel G."/>
            <person name="Mann A.J."/>
            <person name="Huang S."/>
            <person name="Juarez S."/>
            <person name="Ciordia S."/>
            <person name="Albar J.P."/>
            <person name="Alcaide M."/>
            <person name="La Cono V."/>
            <person name="Yakimov M.M."/>
            <person name="Antunes A."/>
            <person name="Taborda M."/>
            <person name="Da Costa M.S."/>
            <person name="Amann R.I."/>
            <person name="Gloeckner F.O."/>
            <person name="Golyshina O.V."/>
            <person name="Golyshin P.N."/>
            <person name="Teeling H."/>
        </authorList>
    </citation>
    <scope>NUCLEOTIDE SEQUENCE [LARGE SCALE GENOMIC DNA]</scope>
    <source>
        <strain evidence="5">SARL4B</strain>
        <strain evidence="2">Type strain: SARL4B</strain>
    </source>
</reference>
<sequence>MASALDLLIGSGPGQRVVVLGAVVMYLYLFVKRPTDAIEAVKNGLKLFARMFTLILAALLLASAIGALIPAATIQQLLGDTAGIGGTIVAGVMGGGLPGGPYAVYPIVSGVQAAGAGIAAVLALLIGYGMIGVGRVPYGLVFFDTKTIALRLAIAVPTTMTIAAGVYLTV</sequence>
<dbReference type="Proteomes" id="UP000003861">
    <property type="component" value="Unassembled WGS sequence"/>
</dbReference>
<protein>
    <submittedName>
        <fullName evidence="2">Hypothetical membrane protein</fullName>
    </submittedName>
    <submittedName>
        <fullName evidence="3">Putative permease protein</fullName>
    </submittedName>
</protein>
<evidence type="ECO:0000313" key="2">
    <source>
        <dbReference type="EMBL" id="CCQ34637.1"/>
    </source>
</evidence>
<name>F7PG90_9EURY</name>
<dbReference type="STRING" id="1033806.HTIA_2530"/>
<evidence type="ECO:0000313" key="5">
    <source>
        <dbReference type="Proteomes" id="UP000015381"/>
    </source>
</evidence>
<dbReference type="EMBL" id="HF571520">
    <property type="protein sequence ID" value="CCQ34637.1"/>
    <property type="molecule type" value="Genomic_DNA"/>
</dbReference>
<accession>F7PG90</accession>
<keyword evidence="1" id="KW-0812">Transmembrane</keyword>
<proteinExistence type="predicted"/>
<dbReference type="eggNOG" id="arCOG07959">
    <property type="taxonomic scope" value="Archaea"/>
</dbReference>
<feature type="transmembrane region" description="Helical" evidence="1">
    <location>
        <begin position="52"/>
        <end position="72"/>
    </location>
</feature>
<keyword evidence="1" id="KW-0472">Membrane</keyword>
<dbReference type="OrthoDB" id="242207at2157"/>
<evidence type="ECO:0000313" key="4">
    <source>
        <dbReference type="Proteomes" id="UP000003861"/>
    </source>
</evidence>
<dbReference type="AlphaFoldDB" id="F7PG90"/>
<organism evidence="3 4">
    <name type="scientific">Halorhabdus tiamatea SARL4B</name>
    <dbReference type="NCBI Taxonomy" id="1033806"/>
    <lineage>
        <taxon>Archaea</taxon>
        <taxon>Methanobacteriati</taxon>
        <taxon>Methanobacteriota</taxon>
        <taxon>Stenosarchaea group</taxon>
        <taxon>Halobacteria</taxon>
        <taxon>Halobacteriales</taxon>
        <taxon>Haloarculaceae</taxon>
        <taxon>Halorhabdus</taxon>
    </lineage>
</organism>
<dbReference type="HOGENOM" id="CLU_1607116_0_0_2"/>
<evidence type="ECO:0000256" key="1">
    <source>
        <dbReference type="SAM" id="Phobius"/>
    </source>
</evidence>
<dbReference type="EMBL" id="AFNT02000017">
    <property type="protein sequence ID" value="ERJ06310.1"/>
    <property type="molecule type" value="Genomic_DNA"/>
</dbReference>
<reference evidence="3 4" key="2">
    <citation type="journal article" date="2013" name="PLoS ONE">
        <title>INDIGO - INtegrated Data Warehouse of MIcrobial GenOmes with Examples from the Red Sea Extremophiles.</title>
        <authorList>
            <person name="Alam I."/>
            <person name="Antunes A."/>
            <person name="Kamau A.A."/>
            <person name="Ba Alawi W."/>
            <person name="Kalkatawi M."/>
            <person name="Stingl U."/>
            <person name="Bajic V.B."/>
        </authorList>
    </citation>
    <scope>NUCLEOTIDE SEQUENCE [LARGE SCALE GENOMIC DNA]</scope>
    <source>
        <strain evidence="3 4">SARL4B</strain>
    </source>
</reference>
<keyword evidence="1" id="KW-1133">Transmembrane helix</keyword>
<reference evidence="3 4" key="1">
    <citation type="journal article" date="2011" name="J. Bacteriol.">
        <title>Genome sequence of Halorhabdus tiamatea, the first archaeon isolated from a deep-sea anoxic brine lake.</title>
        <authorList>
            <person name="Antunes A."/>
            <person name="Alam I."/>
            <person name="Bajic V.B."/>
            <person name="Stingl U."/>
        </authorList>
    </citation>
    <scope>NUCLEOTIDE SEQUENCE [LARGE SCALE GENOMIC DNA]</scope>
    <source>
        <strain evidence="3 4">SARL4B</strain>
    </source>
</reference>
<dbReference type="KEGG" id="hti:HTIA_2530"/>
<dbReference type="GeneID" id="23798930"/>
<gene>
    <name evidence="3" type="ORF">HLRTI_001655</name>
    <name evidence="2" type="ORF">HTIA_2530</name>
</gene>
<feature type="transmembrane region" description="Helical" evidence="1">
    <location>
        <begin position="13"/>
        <end position="31"/>
    </location>
</feature>
<feature type="transmembrane region" description="Helical" evidence="1">
    <location>
        <begin position="148"/>
        <end position="168"/>
    </location>
</feature>
<dbReference type="Proteomes" id="UP000015381">
    <property type="component" value="Chromosome I"/>
</dbReference>
<keyword evidence="5" id="KW-1185">Reference proteome</keyword>
<evidence type="ECO:0000313" key="3">
    <source>
        <dbReference type="EMBL" id="ERJ06310.1"/>
    </source>
</evidence>